<evidence type="ECO:0008006" key="3">
    <source>
        <dbReference type="Google" id="ProtNLM"/>
    </source>
</evidence>
<protein>
    <recommendedName>
        <fullName evidence="3">WYL domain-containing protein</fullName>
    </recommendedName>
</protein>
<dbReference type="EMBL" id="JANKHH010000001">
    <property type="protein sequence ID" value="MCR2832625.1"/>
    <property type="molecule type" value="Genomic_DNA"/>
</dbReference>
<gene>
    <name evidence="1" type="ORF">NSO95_01585</name>
</gene>
<reference evidence="1 2" key="1">
    <citation type="submission" date="2022-08" db="EMBL/GenBank/DDBJ databases">
        <title>Polyphasic taxonomy analysis of Qipengyuania sp.RS5-5.</title>
        <authorList>
            <person name="Xamxidin M."/>
            <person name="Wu M."/>
        </authorList>
    </citation>
    <scope>NUCLEOTIDE SEQUENCE [LARGE SCALE GENOMIC DNA]</scope>
    <source>
        <strain evidence="1 2">RS5-5</strain>
    </source>
</reference>
<sequence length="109" mass="12516">MQQPDSGRVERIETLSRAISEWRFVQTTYNGAEMTLAPHQIFVRHDAMFVSAFNPAKNWRGPEDYRLSYFNVSGLGDVRLQERGFRPLPDYDGSLPRPEDLPLFALEAA</sequence>
<evidence type="ECO:0000313" key="2">
    <source>
        <dbReference type="Proteomes" id="UP001206067"/>
    </source>
</evidence>
<accession>A0ABT1XLU0</accession>
<keyword evidence="2" id="KW-1185">Reference proteome</keyword>
<comment type="caution">
    <text evidence="1">The sequence shown here is derived from an EMBL/GenBank/DDBJ whole genome shotgun (WGS) entry which is preliminary data.</text>
</comment>
<organism evidence="1 2">
    <name type="scientific">Parerythrobacter lacustris</name>
    <dbReference type="NCBI Taxonomy" id="2969984"/>
    <lineage>
        <taxon>Bacteria</taxon>
        <taxon>Pseudomonadati</taxon>
        <taxon>Pseudomonadota</taxon>
        <taxon>Alphaproteobacteria</taxon>
        <taxon>Sphingomonadales</taxon>
        <taxon>Erythrobacteraceae</taxon>
        <taxon>Parerythrobacter</taxon>
    </lineage>
</organism>
<dbReference type="Proteomes" id="UP001206067">
    <property type="component" value="Unassembled WGS sequence"/>
</dbReference>
<dbReference type="RefSeq" id="WP_257594386.1">
    <property type="nucleotide sequence ID" value="NZ_JANKHH010000001.1"/>
</dbReference>
<name>A0ABT1XLU0_9SPHN</name>
<evidence type="ECO:0000313" key="1">
    <source>
        <dbReference type="EMBL" id="MCR2832625.1"/>
    </source>
</evidence>
<proteinExistence type="predicted"/>